<protein>
    <submittedName>
        <fullName evidence="1">Uncharacterized protein</fullName>
    </submittedName>
</protein>
<organism evidence="1">
    <name type="scientific">Bacillus thuringiensis subsp. tenebrionis</name>
    <dbReference type="NCBI Taxonomy" id="1444"/>
    <lineage>
        <taxon>Bacteria</taxon>
        <taxon>Bacillati</taxon>
        <taxon>Bacillota</taxon>
        <taxon>Bacilli</taxon>
        <taxon>Bacillales</taxon>
        <taxon>Bacillaceae</taxon>
        <taxon>Bacillus</taxon>
        <taxon>Bacillus cereus group</taxon>
    </lineage>
</organism>
<dbReference type="RefSeq" id="WP_012477678.1">
    <property type="nucleotide sequence ID" value="NZ_CP114398.1"/>
</dbReference>
<keyword evidence="1" id="KW-0614">Plasmid</keyword>
<dbReference type="EMBL" id="DQ364061">
    <property type="protein sequence ID" value="ABC95172.1"/>
    <property type="molecule type" value="Genomic_DNA"/>
</dbReference>
<reference evidence="1" key="1">
    <citation type="journal article" date="2007" name="Arch. Microbiol.">
        <title>A novel cryptic plasmid pBMB175 from Bacillus thuringiensis subsp. tenebrionis YBT-1765.</title>
        <authorList>
            <person name="Huang J."/>
            <person name="Han D."/>
            <person name="Yu Z."/>
            <person name="Sun M."/>
        </authorList>
    </citation>
    <scope>NUCLEOTIDE SEQUENCE</scope>
    <source>
        <plasmid evidence="1">pBMB175</plasmid>
    </source>
</reference>
<name>Q2HYH1_BACTT</name>
<geneLocation type="plasmid" evidence="1">
    <name>pBMB175</name>
</geneLocation>
<dbReference type="AlphaFoldDB" id="Q2HYH1"/>
<accession>Q2HYH1</accession>
<evidence type="ECO:0000313" key="1">
    <source>
        <dbReference type="EMBL" id="ABC95172.1"/>
    </source>
</evidence>
<sequence>MMFKKKGQPFSNHKAFVIRDDVMYVERVKCADSDVVETETAIYKTDDAKRYYNESEGAIAYVFNVDIPSKVEAEKLKTLRRATTIKNIFKYDTEKSFDFKEMIPWVIVVLTLLLK</sequence>
<proteinExistence type="predicted"/>